<dbReference type="RefSeq" id="WP_002694657.1">
    <property type="nucleotide sequence ID" value="NZ_AAWS01000006.1"/>
</dbReference>
<accession>A1ZG13</accession>
<dbReference type="Gene3D" id="1.10.3060.10">
    <property type="entry name" value="Helical scaffold and wing domains of SecA"/>
    <property type="match status" value="1"/>
</dbReference>
<dbReference type="AlphaFoldDB" id="A1ZG13"/>
<reference evidence="1 2" key="1">
    <citation type="submission" date="2007-01" db="EMBL/GenBank/DDBJ databases">
        <authorList>
            <person name="Haygood M."/>
            <person name="Podell S."/>
            <person name="Anderson C."/>
            <person name="Hopkinson B."/>
            <person name="Roe K."/>
            <person name="Barbeau K."/>
            <person name="Gaasterland T."/>
            <person name="Ferriera S."/>
            <person name="Johnson J."/>
            <person name="Kravitz S."/>
            <person name="Beeson K."/>
            <person name="Sutton G."/>
            <person name="Rogers Y.-H."/>
            <person name="Friedman R."/>
            <person name="Frazier M."/>
            <person name="Venter J.C."/>
        </authorList>
    </citation>
    <scope>NUCLEOTIDE SEQUENCE [LARGE SCALE GENOMIC DNA]</scope>
    <source>
        <strain evidence="1 2">ATCC 23134</strain>
    </source>
</reference>
<evidence type="ECO:0000313" key="1">
    <source>
        <dbReference type="EMBL" id="EAY30430.1"/>
    </source>
</evidence>
<keyword evidence="2" id="KW-1185">Reference proteome</keyword>
<name>A1ZG13_MICM2</name>
<dbReference type="eggNOG" id="COG0653">
    <property type="taxonomic scope" value="Bacteria"/>
</dbReference>
<sequence>MFLKKKKKGIQADDKVWISKVAKFKGLYRFLEKITEAGTNALIVHHFDNTQQEVQLMLEKLEVSHQTIEASDMVTNPTNIFVINAHNLSQLSTLPQYLAQGNQLQVIVSEHYPAYERDQEVLQQIKDYLPNAPICFFTSLDEPFMQLFGSDRIISMMESMGMDENESIAHSMVTKAIMKAQQKIEKHALQTIHTASQQEWFDQREINH</sequence>
<protein>
    <submittedName>
        <fullName evidence="1">Preprotein translocase subunit SecA, putative</fullName>
    </submittedName>
</protein>
<proteinExistence type="predicted"/>
<gene>
    <name evidence="1" type="ORF">M23134_03066</name>
</gene>
<dbReference type="EMBL" id="AAWS01000006">
    <property type="protein sequence ID" value="EAY30430.1"/>
    <property type="molecule type" value="Genomic_DNA"/>
</dbReference>
<evidence type="ECO:0000313" key="2">
    <source>
        <dbReference type="Proteomes" id="UP000004095"/>
    </source>
</evidence>
<dbReference type="Proteomes" id="UP000004095">
    <property type="component" value="Unassembled WGS sequence"/>
</dbReference>
<dbReference type="OrthoDB" id="678128at2"/>
<comment type="caution">
    <text evidence="1">The sequence shown here is derived from an EMBL/GenBank/DDBJ whole genome shotgun (WGS) entry which is preliminary data.</text>
</comment>
<organism evidence="1 2">
    <name type="scientific">Microscilla marina ATCC 23134</name>
    <dbReference type="NCBI Taxonomy" id="313606"/>
    <lineage>
        <taxon>Bacteria</taxon>
        <taxon>Pseudomonadati</taxon>
        <taxon>Bacteroidota</taxon>
        <taxon>Cytophagia</taxon>
        <taxon>Cytophagales</taxon>
        <taxon>Microscillaceae</taxon>
        <taxon>Microscilla</taxon>
    </lineage>
</organism>